<feature type="compositionally biased region" description="Acidic residues" evidence="1">
    <location>
        <begin position="75"/>
        <end position="85"/>
    </location>
</feature>
<proteinExistence type="predicted"/>
<keyword evidence="3" id="KW-1185">Reference proteome</keyword>
<dbReference type="AlphaFoldDB" id="A0AAV0WYJ4"/>
<dbReference type="EMBL" id="CARXXK010000003">
    <property type="protein sequence ID" value="CAI6360632.1"/>
    <property type="molecule type" value="Genomic_DNA"/>
</dbReference>
<feature type="region of interest" description="Disordered" evidence="1">
    <location>
        <begin position="64"/>
        <end position="85"/>
    </location>
</feature>
<gene>
    <name evidence="2" type="ORF">MEUPH1_LOCUS15913</name>
</gene>
<evidence type="ECO:0000313" key="2">
    <source>
        <dbReference type="EMBL" id="CAI6360632.1"/>
    </source>
</evidence>
<organism evidence="2 3">
    <name type="scientific">Macrosiphum euphorbiae</name>
    <name type="common">potato aphid</name>
    <dbReference type="NCBI Taxonomy" id="13131"/>
    <lineage>
        <taxon>Eukaryota</taxon>
        <taxon>Metazoa</taxon>
        <taxon>Ecdysozoa</taxon>
        <taxon>Arthropoda</taxon>
        <taxon>Hexapoda</taxon>
        <taxon>Insecta</taxon>
        <taxon>Pterygota</taxon>
        <taxon>Neoptera</taxon>
        <taxon>Paraneoptera</taxon>
        <taxon>Hemiptera</taxon>
        <taxon>Sternorrhyncha</taxon>
        <taxon>Aphidomorpha</taxon>
        <taxon>Aphidoidea</taxon>
        <taxon>Aphididae</taxon>
        <taxon>Macrosiphini</taxon>
        <taxon>Macrosiphum</taxon>
    </lineage>
</organism>
<name>A0AAV0WYJ4_9HEMI</name>
<sequence>MNRNNMNQMINKYLADMESFCKRNGLTMTLFKKEPIDEYDDHILEEKNEQDIYIKNESSECNEFGKNNPIYNQYEDNEQNEINEN</sequence>
<accession>A0AAV0WYJ4</accession>
<evidence type="ECO:0000256" key="1">
    <source>
        <dbReference type="SAM" id="MobiDB-lite"/>
    </source>
</evidence>
<evidence type="ECO:0000313" key="3">
    <source>
        <dbReference type="Proteomes" id="UP001160148"/>
    </source>
</evidence>
<dbReference type="Proteomes" id="UP001160148">
    <property type="component" value="Unassembled WGS sequence"/>
</dbReference>
<protein>
    <submittedName>
        <fullName evidence="2">Uncharacterized protein</fullName>
    </submittedName>
</protein>
<comment type="caution">
    <text evidence="2">The sequence shown here is derived from an EMBL/GenBank/DDBJ whole genome shotgun (WGS) entry which is preliminary data.</text>
</comment>
<reference evidence="2 3" key="1">
    <citation type="submission" date="2023-01" db="EMBL/GenBank/DDBJ databases">
        <authorList>
            <person name="Whitehead M."/>
        </authorList>
    </citation>
    <scope>NUCLEOTIDE SEQUENCE [LARGE SCALE GENOMIC DNA]</scope>
</reference>